<feature type="transmembrane region" description="Helical" evidence="7">
    <location>
        <begin position="762"/>
        <end position="780"/>
    </location>
</feature>
<feature type="transmembrane region" description="Helical" evidence="7">
    <location>
        <begin position="800"/>
        <end position="816"/>
    </location>
</feature>
<dbReference type="GO" id="GO:0005773">
    <property type="term" value="C:vacuole"/>
    <property type="evidence" value="ECO:0007669"/>
    <property type="project" value="UniProtKB-ARBA"/>
</dbReference>
<comment type="similarity">
    <text evidence="2">Belongs to the battenin family.</text>
</comment>
<dbReference type="SUPFAM" id="SSF103473">
    <property type="entry name" value="MFS general substrate transporter"/>
    <property type="match status" value="1"/>
</dbReference>
<evidence type="ECO:0000313" key="10">
    <source>
        <dbReference type="Proteomes" id="UP000001396"/>
    </source>
</evidence>
<dbReference type="InterPro" id="IPR003492">
    <property type="entry name" value="Battenin_disease_Cln3"/>
</dbReference>
<evidence type="ECO:0000259" key="8">
    <source>
        <dbReference type="Pfam" id="PF07687"/>
    </source>
</evidence>
<feature type="region of interest" description="Disordered" evidence="6">
    <location>
        <begin position="474"/>
        <end position="509"/>
    </location>
</feature>
<feature type="compositionally biased region" description="Low complexity" evidence="6">
    <location>
        <begin position="491"/>
        <end position="500"/>
    </location>
</feature>
<dbReference type="GO" id="GO:0016020">
    <property type="term" value="C:membrane"/>
    <property type="evidence" value="ECO:0007669"/>
    <property type="project" value="InterPro"/>
</dbReference>
<dbReference type="GO" id="GO:0016787">
    <property type="term" value="F:hydrolase activity"/>
    <property type="evidence" value="ECO:0007669"/>
    <property type="project" value="InterPro"/>
</dbReference>
<feature type="transmembrane region" description="Helical" evidence="7">
    <location>
        <begin position="854"/>
        <end position="880"/>
    </location>
</feature>
<dbReference type="Proteomes" id="UP000001396">
    <property type="component" value="Unassembled WGS sequence"/>
</dbReference>
<evidence type="ECO:0000313" key="9">
    <source>
        <dbReference type="EMBL" id="EFA84092.1"/>
    </source>
</evidence>
<feature type="domain" description="Peptidase M20 dimerisation" evidence="8">
    <location>
        <begin position="209"/>
        <end position="366"/>
    </location>
</feature>
<comment type="subcellular location">
    <subcellularLocation>
        <location evidence="1">Endomembrane system</location>
        <topology evidence="1">Multi-pass membrane protein</topology>
    </subcellularLocation>
</comment>
<feature type="transmembrane region" description="Helical" evidence="7">
    <location>
        <begin position="828"/>
        <end position="848"/>
    </location>
</feature>
<dbReference type="Gene3D" id="3.30.70.360">
    <property type="match status" value="1"/>
</dbReference>
<evidence type="ECO:0000256" key="6">
    <source>
        <dbReference type="SAM" id="MobiDB-lite"/>
    </source>
</evidence>
<evidence type="ECO:0000256" key="3">
    <source>
        <dbReference type="ARBA" id="ARBA00022692"/>
    </source>
</evidence>
<dbReference type="Pfam" id="PF01546">
    <property type="entry name" value="Peptidase_M20"/>
    <property type="match status" value="1"/>
</dbReference>
<feature type="transmembrane region" description="Helical" evidence="7">
    <location>
        <begin position="892"/>
        <end position="915"/>
    </location>
</feature>
<dbReference type="PANTHER" id="PTHR10981">
    <property type="entry name" value="BATTENIN"/>
    <property type="match status" value="1"/>
</dbReference>
<feature type="transmembrane region" description="Helical" evidence="7">
    <location>
        <begin position="585"/>
        <end position="602"/>
    </location>
</feature>
<dbReference type="InParanoid" id="D3B444"/>
<keyword evidence="5 7" id="KW-0472">Membrane</keyword>
<dbReference type="RefSeq" id="XP_020436209.1">
    <property type="nucleotide sequence ID" value="XM_020574137.1"/>
</dbReference>
<dbReference type="Pfam" id="PF02487">
    <property type="entry name" value="CLN3"/>
    <property type="match status" value="1"/>
</dbReference>
<proteinExistence type="inferred from homology"/>
<sequence>MSIDIKKLQEFSNNAWDKDILPTLEKYIEIPNQSPLYDSEWATNGYTEQAIVLLNDWVKAQNVPGLTTEIKRIEGLTPIILIIVEATKTNPKNVLLYGHMDKQPPLTEQWEEGLHPYKAVTRNKRLYGRGGADDGYSTFGSVMAVKALKEQNIPHDRYVIIIEGSEESGSIHLPQYIDKFESVIQAPSLVVCLDSGCGNYEQLWMTSSLRGVLTGDLTVKVLEQASHSGSASGIVPSSFRIVRQILNRIENEQTGEMLKELQVPIPAYRIEETKLCAQILGDTVHTEFFWDGKTQPVTSDPTELLINKTWKPTLCVTGADNLPPISNAGNVMRTKTTLKLSVRLPPSMKGPVAAKVLKEALEKDAPYNATVSFKVDKCAEGWDSPAINPWLQTALGEASEKIFGKPHVFFGEGGTIPFMGMLGAKFPQAQFIITGLLGPQSNAHGPNEFLDIEYVEEIKEEEIKNLIELDRLDSGRSSNSSRRNSTDSDIESNSNNNNNHIGEENEEFGQVNEQDQDKVYLVKDSTSSSSSSTLEDKYKNTMRDKLYLRNWISFHFMGNINNFSYCVVNAAGQSLANYFHNQKNIGLILWANIAFGFAARMLNTFVLENVNTKLKIIVNCLFMVAGLVGVALSVYLFPSDLVNGWSSGTGVAGVCGSLFYILLSGVAGLSNPTIFYIILPTTLVYGALFFLGLKVPGGTPGQQHSEYTPLREDETTAKEEVVNISQGDKLSNIEVAPECEIKPVRGPPCETKQERYIRCAKLVWFNSVNLMLVYFFEYVASVGGADLAVKSIKGNWFQENSYAILSFCYQFGVLLSRSSLQLFKIKRIGIITILQGLNMALWLIQGRYKMIDSVWILFALMVYCGLLGGASYVNVFYLILHDKKIPDEDREVCINYAALLVTFGITMASVFILIMNHTFMKNEVSTGSEDSSAAHSADLLLSYLRF</sequence>
<organism evidence="9 10">
    <name type="scientific">Heterostelium pallidum (strain ATCC 26659 / Pp 5 / PN500)</name>
    <name type="common">Cellular slime mold</name>
    <name type="synonym">Polysphondylium pallidum</name>
    <dbReference type="NCBI Taxonomy" id="670386"/>
    <lineage>
        <taxon>Eukaryota</taxon>
        <taxon>Amoebozoa</taxon>
        <taxon>Evosea</taxon>
        <taxon>Eumycetozoa</taxon>
        <taxon>Dictyostelia</taxon>
        <taxon>Acytosteliales</taxon>
        <taxon>Acytosteliaceae</taxon>
        <taxon>Heterostelium</taxon>
    </lineage>
</organism>
<dbReference type="InterPro" id="IPR002933">
    <property type="entry name" value="Peptidase_M20"/>
</dbReference>
<dbReference type="InterPro" id="IPR011650">
    <property type="entry name" value="Peptidase_M20_dimer"/>
</dbReference>
<dbReference type="AlphaFoldDB" id="D3B444"/>
<feature type="transmembrane region" description="Helical" evidence="7">
    <location>
        <begin position="614"/>
        <end position="637"/>
    </location>
</feature>
<dbReference type="STRING" id="670386.D3B444"/>
<dbReference type="Pfam" id="PF07687">
    <property type="entry name" value="M20_dimer"/>
    <property type="match status" value="1"/>
</dbReference>
<gene>
    <name evidence="9" type="ORF">PPL_03165</name>
</gene>
<evidence type="ECO:0000256" key="7">
    <source>
        <dbReference type="SAM" id="Phobius"/>
    </source>
</evidence>
<dbReference type="GO" id="GO:0012505">
    <property type="term" value="C:endomembrane system"/>
    <property type="evidence" value="ECO:0007669"/>
    <property type="project" value="UniProtKB-SubCell"/>
</dbReference>
<evidence type="ECO:0000256" key="5">
    <source>
        <dbReference type="ARBA" id="ARBA00023136"/>
    </source>
</evidence>
<dbReference type="GeneID" id="31358688"/>
<dbReference type="MEROPS" id="M20.A18"/>
<keyword evidence="4 7" id="KW-1133">Transmembrane helix</keyword>
<comment type="caution">
    <text evidence="9">The sequence shown here is derived from an EMBL/GenBank/DDBJ whole genome shotgun (WGS) entry which is preliminary data.</text>
</comment>
<dbReference type="PANTHER" id="PTHR10981:SF7">
    <property type="entry name" value="BATTENIN"/>
    <property type="match status" value="1"/>
</dbReference>
<protein>
    <submittedName>
        <fullName evidence="9">Succinyl-diaminopimelate desuccinylase</fullName>
    </submittedName>
</protein>
<evidence type="ECO:0000256" key="4">
    <source>
        <dbReference type="ARBA" id="ARBA00022989"/>
    </source>
</evidence>
<reference evidence="9 10" key="1">
    <citation type="journal article" date="2011" name="Genome Res.">
        <title>Phylogeny-wide analysis of social amoeba genomes highlights ancient origins for complex intercellular communication.</title>
        <authorList>
            <person name="Heidel A.J."/>
            <person name="Lawal H.M."/>
            <person name="Felder M."/>
            <person name="Schilde C."/>
            <person name="Helps N.R."/>
            <person name="Tunggal B."/>
            <person name="Rivero F."/>
            <person name="John U."/>
            <person name="Schleicher M."/>
            <person name="Eichinger L."/>
            <person name="Platzer M."/>
            <person name="Noegel A.A."/>
            <person name="Schaap P."/>
            <person name="Gloeckner G."/>
        </authorList>
    </citation>
    <scope>NUCLEOTIDE SEQUENCE [LARGE SCALE GENOMIC DNA]</scope>
    <source>
        <strain evidence="10">ATCC 26659 / Pp 5 / PN500</strain>
    </source>
</reference>
<evidence type="ECO:0000256" key="2">
    <source>
        <dbReference type="ARBA" id="ARBA00007467"/>
    </source>
</evidence>
<accession>D3B444</accession>
<dbReference type="CDD" id="cd05682">
    <property type="entry name" value="M20_dipept_dapE"/>
    <property type="match status" value="1"/>
</dbReference>
<evidence type="ECO:0000256" key="1">
    <source>
        <dbReference type="ARBA" id="ARBA00004127"/>
    </source>
</evidence>
<dbReference type="InterPro" id="IPR036259">
    <property type="entry name" value="MFS_trans_sf"/>
</dbReference>
<dbReference type="EMBL" id="ADBJ01000010">
    <property type="protein sequence ID" value="EFA84092.1"/>
    <property type="molecule type" value="Genomic_DNA"/>
</dbReference>
<keyword evidence="10" id="KW-1185">Reference proteome</keyword>
<name>D3B444_HETP5</name>
<dbReference type="PRINTS" id="PR01315">
    <property type="entry name" value="BATTENIN"/>
</dbReference>
<dbReference type="SUPFAM" id="SSF53187">
    <property type="entry name" value="Zn-dependent exopeptidases"/>
    <property type="match status" value="1"/>
</dbReference>
<dbReference type="Gene3D" id="3.40.630.10">
    <property type="entry name" value="Zn peptidases"/>
    <property type="match status" value="1"/>
</dbReference>
<keyword evidence="3 7" id="KW-0812">Transmembrane</keyword>